<name>A0A1E8GKM3_9LACT</name>
<accession>A0A1E8GKM3</accession>
<comment type="caution">
    <text evidence="1">The sequence shown here is derived from an EMBL/GenBank/DDBJ whole genome shotgun (WGS) entry which is preliminary data.</text>
</comment>
<organism evidence="1 2">
    <name type="scientific">Floricoccus tropicus</name>
    <dbReference type="NCBI Taxonomy" id="1859473"/>
    <lineage>
        <taxon>Bacteria</taxon>
        <taxon>Bacillati</taxon>
        <taxon>Bacillota</taxon>
        <taxon>Bacilli</taxon>
        <taxon>Lactobacillales</taxon>
        <taxon>Streptococcaceae</taxon>
        <taxon>Floricoccus</taxon>
    </lineage>
</organism>
<dbReference type="OrthoDB" id="9974854at2"/>
<dbReference type="RefSeq" id="WP_070792738.1">
    <property type="nucleotide sequence ID" value="NZ_MKIR01000023.1"/>
</dbReference>
<keyword evidence="2" id="KW-1185">Reference proteome</keyword>
<protein>
    <submittedName>
        <fullName evidence="1">Uncharacterized protein</fullName>
    </submittedName>
</protein>
<dbReference type="EMBL" id="MKIR01000023">
    <property type="protein sequence ID" value="OFI48805.1"/>
    <property type="molecule type" value="Genomic_DNA"/>
</dbReference>
<proteinExistence type="predicted"/>
<gene>
    <name evidence="1" type="ORF">BG261_05295</name>
</gene>
<sequence>MNNIMVGIFKGDTLIKSFESLYDALDYADEYIGPAEAFSKEYHFLYVEESKNGLFTWKL</sequence>
<dbReference type="Proteomes" id="UP000178622">
    <property type="component" value="Unassembled WGS sequence"/>
</dbReference>
<evidence type="ECO:0000313" key="1">
    <source>
        <dbReference type="EMBL" id="OFI48805.1"/>
    </source>
</evidence>
<evidence type="ECO:0000313" key="2">
    <source>
        <dbReference type="Proteomes" id="UP000178622"/>
    </source>
</evidence>
<dbReference type="AlphaFoldDB" id="A0A1E8GKM3"/>
<reference evidence="2" key="1">
    <citation type="submission" date="2016-09" db="EMBL/GenBank/DDBJ databases">
        <title>Draft genome sequence of a novel species of the family Streptococcaceae isolated from flowers.</title>
        <authorList>
            <person name="Chuah L.-O."/>
            <person name="Yap K.-P."/>
            <person name="Thong K.L."/>
            <person name="Liong M.T."/>
            <person name="Ahmad R."/>
            <person name="Rusul G."/>
        </authorList>
    </citation>
    <scope>NUCLEOTIDE SEQUENCE [LARGE SCALE GENOMIC DNA]</scope>
    <source>
        <strain evidence="2">DF1</strain>
    </source>
</reference>